<accession>A0AA38MCV1</accession>
<name>A0AA38MCV1_9CUCU</name>
<dbReference type="Proteomes" id="UP001168821">
    <property type="component" value="Unassembled WGS sequence"/>
</dbReference>
<keyword evidence="2" id="KW-1185">Reference proteome</keyword>
<sequence length="106" mass="11513">MAEEQNFNKNPMQCGTATAAPERHKSVAIELHQFRSTARVEFGAPGCGCFPAHDSDSILSASTAAQHPSITNMPYEQALTVVNSWLDQVRLLGQADSFTSSFVQLD</sequence>
<protein>
    <submittedName>
        <fullName evidence="1">Uncharacterized protein</fullName>
    </submittedName>
</protein>
<dbReference type="EMBL" id="JALNTZ010000005">
    <property type="protein sequence ID" value="KAJ3651441.1"/>
    <property type="molecule type" value="Genomic_DNA"/>
</dbReference>
<evidence type="ECO:0000313" key="2">
    <source>
        <dbReference type="Proteomes" id="UP001168821"/>
    </source>
</evidence>
<organism evidence="1 2">
    <name type="scientific">Zophobas morio</name>
    <dbReference type="NCBI Taxonomy" id="2755281"/>
    <lineage>
        <taxon>Eukaryota</taxon>
        <taxon>Metazoa</taxon>
        <taxon>Ecdysozoa</taxon>
        <taxon>Arthropoda</taxon>
        <taxon>Hexapoda</taxon>
        <taxon>Insecta</taxon>
        <taxon>Pterygota</taxon>
        <taxon>Neoptera</taxon>
        <taxon>Endopterygota</taxon>
        <taxon>Coleoptera</taxon>
        <taxon>Polyphaga</taxon>
        <taxon>Cucujiformia</taxon>
        <taxon>Tenebrionidae</taxon>
        <taxon>Zophobas</taxon>
    </lineage>
</organism>
<comment type="caution">
    <text evidence="1">The sequence shown here is derived from an EMBL/GenBank/DDBJ whole genome shotgun (WGS) entry which is preliminary data.</text>
</comment>
<dbReference type="AlphaFoldDB" id="A0AA38MCV1"/>
<reference evidence="1" key="1">
    <citation type="journal article" date="2023" name="G3 (Bethesda)">
        <title>Whole genome assemblies of Zophobas morio and Tenebrio molitor.</title>
        <authorList>
            <person name="Kaur S."/>
            <person name="Stinson S.A."/>
            <person name="diCenzo G.C."/>
        </authorList>
    </citation>
    <scope>NUCLEOTIDE SEQUENCE</scope>
    <source>
        <strain evidence="1">QUZm001</strain>
    </source>
</reference>
<proteinExistence type="predicted"/>
<gene>
    <name evidence="1" type="ORF">Zmor_017485</name>
</gene>
<evidence type="ECO:0000313" key="1">
    <source>
        <dbReference type="EMBL" id="KAJ3651441.1"/>
    </source>
</evidence>